<dbReference type="AlphaFoldDB" id="A0AAE7DA48"/>
<proteinExistence type="predicted"/>
<dbReference type="GO" id="GO:0003700">
    <property type="term" value="F:DNA-binding transcription factor activity"/>
    <property type="evidence" value="ECO:0007669"/>
    <property type="project" value="InterPro"/>
</dbReference>
<organism evidence="5 6">
    <name type="scientific">Chitinophaga oryzae</name>
    <dbReference type="NCBI Taxonomy" id="2725414"/>
    <lineage>
        <taxon>Bacteria</taxon>
        <taxon>Pseudomonadati</taxon>
        <taxon>Bacteroidota</taxon>
        <taxon>Chitinophagia</taxon>
        <taxon>Chitinophagales</taxon>
        <taxon>Chitinophagaceae</taxon>
        <taxon>Chitinophaga</taxon>
    </lineage>
</organism>
<dbReference type="Gene3D" id="1.10.10.60">
    <property type="entry name" value="Homeodomain-like"/>
    <property type="match status" value="2"/>
</dbReference>
<keyword evidence="2" id="KW-0238">DNA-binding</keyword>
<dbReference type="PROSITE" id="PS01124">
    <property type="entry name" value="HTH_ARAC_FAMILY_2"/>
    <property type="match status" value="1"/>
</dbReference>
<dbReference type="InterPro" id="IPR018060">
    <property type="entry name" value="HTH_AraC"/>
</dbReference>
<gene>
    <name evidence="5" type="ORF">HF329_25895</name>
</gene>
<evidence type="ECO:0000256" key="3">
    <source>
        <dbReference type="ARBA" id="ARBA00023163"/>
    </source>
</evidence>
<dbReference type="SUPFAM" id="SSF46689">
    <property type="entry name" value="Homeodomain-like"/>
    <property type="match status" value="2"/>
</dbReference>
<accession>A0AAE7DA48</accession>
<evidence type="ECO:0000259" key="4">
    <source>
        <dbReference type="PROSITE" id="PS01124"/>
    </source>
</evidence>
<dbReference type="PANTHER" id="PTHR46796:SF6">
    <property type="entry name" value="ARAC SUBFAMILY"/>
    <property type="match status" value="1"/>
</dbReference>
<evidence type="ECO:0000256" key="2">
    <source>
        <dbReference type="ARBA" id="ARBA00023125"/>
    </source>
</evidence>
<dbReference type="KEGG" id="coy:HF329_25895"/>
<sequence>MQKQATDNHMEAIVQNMYQSTVGNVHNFLCQCQQCKLSAWEHQETFSIAFIRQGNFTFKVFRNDLDAFNGLFLVCKPGYEHRVGHVHEMPDQCTIFSFPAVHAEQLEEQGRELSWFLKNPDLHAVLIKATPEMEYLHHRIFYLLQKPHFPRLWIEQMMLELFSLVLSRGQNKNIPPLTERQKRHHLPLIAAIKTFISNNFSEDISLPQLAAAGHLSPFHFNRLFKQMTGITPYNYLLQVRLKEAHLQLRHSSQPVTHIAFDTGFNSLEHFSAAYKKQFGSSPSYARR</sequence>
<dbReference type="InterPro" id="IPR020449">
    <property type="entry name" value="Tscrpt_reg_AraC-type_HTH"/>
</dbReference>
<dbReference type="SMART" id="SM00342">
    <property type="entry name" value="HTH_ARAC"/>
    <property type="match status" value="1"/>
</dbReference>
<dbReference type="RefSeq" id="WP_168808693.1">
    <property type="nucleotide sequence ID" value="NZ_CP051205.1"/>
</dbReference>
<dbReference type="InterPro" id="IPR050204">
    <property type="entry name" value="AraC_XylS_family_regulators"/>
</dbReference>
<dbReference type="GO" id="GO:0043565">
    <property type="term" value="F:sequence-specific DNA binding"/>
    <property type="evidence" value="ECO:0007669"/>
    <property type="project" value="InterPro"/>
</dbReference>
<evidence type="ECO:0000313" key="5">
    <source>
        <dbReference type="EMBL" id="QJB34545.1"/>
    </source>
</evidence>
<dbReference type="Pfam" id="PF12833">
    <property type="entry name" value="HTH_18"/>
    <property type="match status" value="1"/>
</dbReference>
<keyword evidence="3" id="KW-0804">Transcription</keyword>
<evidence type="ECO:0000256" key="1">
    <source>
        <dbReference type="ARBA" id="ARBA00023015"/>
    </source>
</evidence>
<dbReference type="PANTHER" id="PTHR46796">
    <property type="entry name" value="HTH-TYPE TRANSCRIPTIONAL ACTIVATOR RHAS-RELATED"/>
    <property type="match status" value="1"/>
</dbReference>
<protein>
    <submittedName>
        <fullName evidence="5">Helix-turn-helix transcriptional regulator</fullName>
    </submittedName>
</protein>
<name>A0AAE7DA48_9BACT</name>
<dbReference type="InterPro" id="IPR009057">
    <property type="entry name" value="Homeodomain-like_sf"/>
</dbReference>
<evidence type="ECO:0000313" key="6">
    <source>
        <dbReference type="Proteomes" id="UP000502421"/>
    </source>
</evidence>
<feature type="domain" description="HTH araC/xylS-type" evidence="4">
    <location>
        <begin position="190"/>
        <end position="287"/>
    </location>
</feature>
<dbReference type="Proteomes" id="UP000502421">
    <property type="component" value="Chromosome"/>
</dbReference>
<keyword evidence="1" id="KW-0805">Transcription regulation</keyword>
<dbReference type="EMBL" id="CP051205">
    <property type="protein sequence ID" value="QJB34545.1"/>
    <property type="molecule type" value="Genomic_DNA"/>
</dbReference>
<dbReference type="PRINTS" id="PR00032">
    <property type="entry name" value="HTHARAC"/>
</dbReference>
<reference evidence="6" key="1">
    <citation type="submission" date="2020-04" db="EMBL/GenBank/DDBJ databases">
        <authorList>
            <person name="Kittiwongwattana C."/>
        </authorList>
    </citation>
    <scope>NUCLEOTIDE SEQUENCE [LARGE SCALE GENOMIC DNA]</scope>
    <source>
        <strain evidence="6">1310</strain>
    </source>
</reference>